<dbReference type="InterPro" id="IPR050378">
    <property type="entry name" value="Metallo-dep_Hydrolases_sf"/>
</dbReference>
<evidence type="ECO:0000313" key="7">
    <source>
        <dbReference type="EMBL" id="SDB56923.1"/>
    </source>
</evidence>
<dbReference type="Gene3D" id="2.30.40.10">
    <property type="entry name" value="Urease, subunit C, domain 1"/>
    <property type="match status" value="1"/>
</dbReference>
<reference evidence="7 8" key="1">
    <citation type="submission" date="2016-10" db="EMBL/GenBank/DDBJ databases">
        <authorList>
            <person name="de Groot N.N."/>
        </authorList>
    </citation>
    <scope>NUCLEOTIDE SEQUENCE [LARGE SCALE GENOMIC DNA]</scope>
    <source>
        <strain evidence="7 8">ASO4-2</strain>
    </source>
</reference>
<dbReference type="Gene3D" id="3.20.20.140">
    <property type="entry name" value="Metal-dependent hydrolases"/>
    <property type="match status" value="1"/>
</dbReference>
<dbReference type="GO" id="GO:0005829">
    <property type="term" value="C:cytosol"/>
    <property type="evidence" value="ECO:0007669"/>
    <property type="project" value="TreeGrafter"/>
</dbReference>
<keyword evidence="3" id="KW-0479">Metal-binding</keyword>
<evidence type="ECO:0000256" key="3">
    <source>
        <dbReference type="ARBA" id="ARBA00022723"/>
    </source>
</evidence>
<evidence type="ECO:0000256" key="4">
    <source>
        <dbReference type="ARBA" id="ARBA00022801"/>
    </source>
</evidence>
<dbReference type="GO" id="GO:0016812">
    <property type="term" value="F:hydrolase activity, acting on carbon-nitrogen (but not peptide) bonds, in cyclic amides"/>
    <property type="evidence" value="ECO:0007669"/>
    <property type="project" value="TreeGrafter"/>
</dbReference>
<dbReference type="RefSeq" id="WP_092123233.1">
    <property type="nucleotide sequence ID" value="NZ_FMXO01000018.1"/>
</dbReference>
<comment type="cofactor">
    <cofactor evidence="1">
        <name>Zn(2+)</name>
        <dbReference type="ChEBI" id="CHEBI:29105"/>
    </cofactor>
</comment>
<name>A0A1G6EHG8_9BACT</name>
<feature type="domain" description="Amidohydrolase-related" evidence="6">
    <location>
        <begin position="51"/>
        <end position="437"/>
    </location>
</feature>
<comment type="similarity">
    <text evidence="2">Belongs to the metallo-dependent hydrolases superfamily. Hydantoinase/dihydropyrimidinase family.</text>
</comment>
<dbReference type="GO" id="GO:0046872">
    <property type="term" value="F:metal ion binding"/>
    <property type="evidence" value="ECO:0007669"/>
    <property type="project" value="UniProtKB-KW"/>
</dbReference>
<dbReference type="AlphaFoldDB" id="A0A1G6EHG8"/>
<gene>
    <name evidence="7" type="ORF">SAMN05660653_02852</name>
</gene>
<evidence type="ECO:0000256" key="5">
    <source>
        <dbReference type="PIRSR" id="PIRSR611778-50"/>
    </source>
</evidence>
<dbReference type="FunFam" id="3.20.20.140:FF:000076">
    <property type="entry name" value="Dihydropyrimidinase like 2"/>
    <property type="match status" value="1"/>
</dbReference>
<dbReference type="Proteomes" id="UP000198771">
    <property type="component" value="Unassembled WGS sequence"/>
</dbReference>
<dbReference type="PANTHER" id="PTHR11647">
    <property type="entry name" value="HYDRANTOINASE/DIHYDROPYRIMIDINASE FAMILY MEMBER"/>
    <property type="match status" value="1"/>
</dbReference>
<protein>
    <submittedName>
        <fullName evidence="7">Dihydropyrimidinase</fullName>
    </submittedName>
</protein>
<comment type="PTM">
    <text evidence="5">Carbamylation allows a single lysine to coordinate two divalent metal cations.</text>
</comment>
<feature type="modified residue" description="N6-carboxylysine" evidence="5">
    <location>
        <position position="150"/>
    </location>
</feature>
<dbReference type="STRING" id="617002.SAMN05660653_02852"/>
<dbReference type="InterPro" id="IPR011059">
    <property type="entry name" value="Metal-dep_hydrolase_composite"/>
</dbReference>
<dbReference type="SUPFAM" id="SSF51556">
    <property type="entry name" value="Metallo-dependent hydrolases"/>
    <property type="match status" value="1"/>
</dbReference>
<dbReference type="InterPro" id="IPR006680">
    <property type="entry name" value="Amidohydro-rel"/>
</dbReference>
<evidence type="ECO:0000313" key="8">
    <source>
        <dbReference type="Proteomes" id="UP000198771"/>
    </source>
</evidence>
<evidence type="ECO:0000256" key="2">
    <source>
        <dbReference type="ARBA" id="ARBA00008829"/>
    </source>
</evidence>
<dbReference type="SUPFAM" id="SSF51338">
    <property type="entry name" value="Composite domain of metallo-dependent hydrolases"/>
    <property type="match status" value="1"/>
</dbReference>
<evidence type="ECO:0000256" key="1">
    <source>
        <dbReference type="ARBA" id="ARBA00001947"/>
    </source>
</evidence>
<dbReference type="PANTHER" id="PTHR11647:SF1">
    <property type="entry name" value="COLLAPSIN RESPONSE MEDIATOR PROTEIN"/>
    <property type="match status" value="1"/>
</dbReference>
<accession>A0A1G6EHG8</accession>
<evidence type="ECO:0000259" key="6">
    <source>
        <dbReference type="Pfam" id="PF01979"/>
    </source>
</evidence>
<keyword evidence="8" id="KW-1185">Reference proteome</keyword>
<dbReference type="CDD" id="cd01314">
    <property type="entry name" value="D-HYD"/>
    <property type="match status" value="1"/>
</dbReference>
<dbReference type="EMBL" id="FMXO01000018">
    <property type="protein sequence ID" value="SDB56923.1"/>
    <property type="molecule type" value="Genomic_DNA"/>
</dbReference>
<dbReference type="OrthoDB" id="9803027at2"/>
<proteinExistence type="inferred from homology"/>
<keyword evidence="4" id="KW-0378">Hydrolase</keyword>
<dbReference type="Pfam" id="PF01979">
    <property type="entry name" value="Amidohydro_1"/>
    <property type="match status" value="1"/>
</dbReference>
<organism evidence="7 8">
    <name type="scientific">Desulfonatronum thiosulfatophilum</name>
    <dbReference type="NCBI Taxonomy" id="617002"/>
    <lineage>
        <taxon>Bacteria</taxon>
        <taxon>Pseudomonadati</taxon>
        <taxon>Thermodesulfobacteriota</taxon>
        <taxon>Desulfovibrionia</taxon>
        <taxon>Desulfovibrionales</taxon>
        <taxon>Desulfonatronaceae</taxon>
        <taxon>Desulfonatronum</taxon>
    </lineage>
</organism>
<dbReference type="InterPro" id="IPR032466">
    <property type="entry name" value="Metal_Hydrolase"/>
</dbReference>
<sequence>MSLLIRGATVVNADCSALADIYIRNGKIAAVGPDLDVLPETKVVDAGGVLALPGGIDPHTHLDMPIAGTRTADNFEQGGRAALAGGTTMVVDFVIPRQGQSFLEAHNRWMGFARSATCDYSFHMAVTWFDESVAQEMGVLTRERGVNSFKHYMAYKGTVMLDPERMLDSFVRAAELGCLCTVHAENAEIIPFLQRRLLARGMNHPRAHPLCHPAYGEAEATQRAIALAEAANVPLYVVHLSCSQALDAVVAARNRGLPVFAECLGGHLAVDEAVYEQEDPAQAARFVMSPPFRSARDRAALWEGLATGSIQVVASDNCSFTDAQRADALTDFSRLLNGTPGLEDRMRVVWDGGVAGGRLTPEQFVAVTSANAARIFNIYPRKGCIRPGADADIVLWDPDALYTVSARNHHHAVDFSVFEGMTFRGAPVATYLAGKEVFRDGQVTAEPGIGRHIPRPVFGSDFRTILEMLRSSFHNKKRYNDLPEIRHP</sequence>
<dbReference type="InterPro" id="IPR011778">
    <property type="entry name" value="Hydantoinase/dihydroPyrase"/>
</dbReference>
<dbReference type="NCBIfam" id="TIGR02033">
    <property type="entry name" value="D-hydantoinase"/>
    <property type="match status" value="1"/>
</dbReference>